<evidence type="ECO:0000256" key="7">
    <source>
        <dbReference type="SAM" id="MobiDB-lite"/>
    </source>
</evidence>
<dbReference type="Proteomes" id="UP000052978">
    <property type="component" value="Unassembled WGS sequence"/>
</dbReference>
<feature type="region of interest" description="Disordered" evidence="7">
    <location>
        <begin position="1"/>
        <end position="26"/>
    </location>
</feature>
<dbReference type="InterPro" id="IPR009057">
    <property type="entry name" value="Homeodomain-like_sf"/>
</dbReference>
<dbReference type="PROSITE" id="PS50071">
    <property type="entry name" value="HOMEOBOX_2"/>
    <property type="match status" value="1"/>
</dbReference>
<dbReference type="GO" id="GO:0000978">
    <property type="term" value="F:RNA polymerase II cis-regulatory region sequence-specific DNA binding"/>
    <property type="evidence" value="ECO:0007669"/>
    <property type="project" value="TreeGrafter"/>
</dbReference>
<evidence type="ECO:0000256" key="1">
    <source>
        <dbReference type="ARBA" id="ARBA00004123"/>
    </source>
</evidence>
<dbReference type="PANTHER" id="PTHR45793:SF12">
    <property type="entry name" value="TETRAPEPTIDE REPEAT HOMEOBOX 1"/>
    <property type="match status" value="1"/>
</dbReference>
<dbReference type="PANTHER" id="PTHR45793">
    <property type="entry name" value="HOMEOBOX PROTEIN"/>
    <property type="match status" value="1"/>
</dbReference>
<dbReference type="AlphaFoldDB" id="S7NEU5"/>
<dbReference type="Pfam" id="PF00046">
    <property type="entry name" value="Homeodomain"/>
    <property type="match status" value="1"/>
</dbReference>
<keyword evidence="2 5" id="KW-0238">DNA-binding</keyword>
<dbReference type="SUPFAM" id="SSF46689">
    <property type="entry name" value="Homeodomain-like"/>
    <property type="match status" value="1"/>
</dbReference>
<keyword evidence="3 5" id="KW-0371">Homeobox</keyword>
<keyword evidence="10" id="KW-1185">Reference proteome</keyword>
<feature type="compositionally biased region" description="Pro residues" evidence="7">
    <location>
        <begin position="1"/>
        <end position="14"/>
    </location>
</feature>
<dbReference type="InterPro" id="IPR001356">
    <property type="entry name" value="HD"/>
</dbReference>
<reference evidence="9 10" key="1">
    <citation type="journal article" date="2013" name="Nat. Commun.">
        <title>Genome analysis reveals insights into physiology and longevity of the Brandt's bat Myotis brandtii.</title>
        <authorList>
            <person name="Seim I."/>
            <person name="Fang X."/>
            <person name="Xiong Z."/>
            <person name="Lobanov A.V."/>
            <person name="Huang Z."/>
            <person name="Ma S."/>
            <person name="Feng Y."/>
            <person name="Turanov A.A."/>
            <person name="Zhu Y."/>
            <person name="Lenz T.L."/>
            <person name="Gerashchenko M.V."/>
            <person name="Fan D."/>
            <person name="Hee Yim S."/>
            <person name="Yao X."/>
            <person name="Jordan D."/>
            <person name="Xiong Y."/>
            <person name="Ma Y."/>
            <person name="Lyapunov A.N."/>
            <person name="Chen G."/>
            <person name="Kulakova O.I."/>
            <person name="Sun Y."/>
            <person name="Lee S.G."/>
            <person name="Bronson R.T."/>
            <person name="Moskalev A.A."/>
            <person name="Sunyaev S.R."/>
            <person name="Zhang G."/>
            <person name="Krogh A."/>
            <person name="Wang J."/>
            <person name="Gladyshev V.N."/>
        </authorList>
    </citation>
    <scope>NUCLEOTIDE SEQUENCE [LARGE SCALE GENOMIC DNA]</scope>
</reference>
<dbReference type="GO" id="GO:0005634">
    <property type="term" value="C:nucleus"/>
    <property type="evidence" value="ECO:0007669"/>
    <property type="project" value="UniProtKB-SubCell"/>
</dbReference>
<evidence type="ECO:0000256" key="2">
    <source>
        <dbReference type="ARBA" id="ARBA00023125"/>
    </source>
</evidence>
<feature type="compositionally biased region" description="Basic and acidic residues" evidence="7">
    <location>
        <begin position="213"/>
        <end position="222"/>
    </location>
</feature>
<keyword evidence="4 5" id="KW-0539">Nucleus</keyword>
<evidence type="ECO:0000256" key="4">
    <source>
        <dbReference type="ARBA" id="ARBA00023242"/>
    </source>
</evidence>
<feature type="compositionally biased region" description="Low complexity" evidence="7">
    <location>
        <begin position="191"/>
        <end position="202"/>
    </location>
</feature>
<feature type="region of interest" description="Disordered" evidence="7">
    <location>
        <begin position="185"/>
        <end position="232"/>
    </location>
</feature>
<sequence>MQEPESPPGSPPSPAHRRKKRPKRTVYSIEQRPQLEEFYKKKCYGTYKERETLAKQVNVQEHQVQVWLKNLRAKDYRLQRLRGQQVQEAHAAPPKPGVCAPQPVPAGPALQGDPVLPASPVLPATPVFPEEPVFPAGPVLPAAPLHHGGPAFCSLPPHSPFEVLPEAEHCAFSYSQACWSPAQGVQAAADTPPHTSLTTTPPTANPRERSRRKSSEAQRERANGTLESHNFRKLERIPALFQPSWIRATSYTGNLLEREK</sequence>
<accession>S7NEU5</accession>
<name>S7NEU5_MYOBR</name>
<proteinExistence type="predicted"/>
<feature type="domain" description="Homeobox" evidence="8">
    <location>
        <begin position="18"/>
        <end position="78"/>
    </location>
</feature>
<feature type="DNA-binding region" description="Homeobox" evidence="5">
    <location>
        <begin position="20"/>
        <end position="79"/>
    </location>
</feature>
<comment type="subcellular location">
    <subcellularLocation>
        <location evidence="1 5 6">Nucleus</location>
    </subcellularLocation>
</comment>
<protein>
    <submittedName>
        <fullName evidence="9">Retinal homeobox protein Rx1</fullName>
    </submittedName>
</protein>
<evidence type="ECO:0000256" key="3">
    <source>
        <dbReference type="ARBA" id="ARBA00023155"/>
    </source>
</evidence>
<dbReference type="SMART" id="SM00389">
    <property type="entry name" value="HOX"/>
    <property type="match status" value="1"/>
</dbReference>
<evidence type="ECO:0000313" key="10">
    <source>
        <dbReference type="Proteomes" id="UP000052978"/>
    </source>
</evidence>
<organism evidence="9 10">
    <name type="scientific">Myotis brandtii</name>
    <name type="common">Brandt's bat</name>
    <dbReference type="NCBI Taxonomy" id="109478"/>
    <lineage>
        <taxon>Eukaryota</taxon>
        <taxon>Metazoa</taxon>
        <taxon>Chordata</taxon>
        <taxon>Craniata</taxon>
        <taxon>Vertebrata</taxon>
        <taxon>Euteleostomi</taxon>
        <taxon>Mammalia</taxon>
        <taxon>Eutheria</taxon>
        <taxon>Laurasiatheria</taxon>
        <taxon>Chiroptera</taxon>
        <taxon>Yangochiroptera</taxon>
        <taxon>Vespertilionidae</taxon>
        <taxon>Myotis</taxon>
    </lineage>
</organism>
<dbReference type="GO" id="GO:0000981">
    <property type="term" value="F:DNA-binding transcription factor activity, RNA polymerase II-specific"/>
    <property type="evidence" value="ECO:0007669"/>
    <property type="project" value="TreeGrafter"/>
</dbReference>
<dbReference type="CDD" id="cd00086">
    <property type="entry name" value="homeodomain"/>
    <property type="match status" value="1"/>
</dbReference>
<evidence type="ECO:0000259" key="8">
    <source>
        <dbReference type="PROSITE" id="PS50071"/>
    </source>
</evidence>
<evidence type="ECO:0000313" key="9">
    <source>
        <dbReference type="EMBL" id="EPQ14975.1"/>
    </source>
</evidence>
<dbReference type="Gene3D" id="1.10.10.60">
    <property type="entry name" value="Homeodomain-like"/>
    <property type="match status" value="1"/>
</dbReference>
<evidence type="ECO:0000256" key="5">
    <source>
        <dbReference type="PROSITE-ProRule" id="PRU00108"/>
    </source>
</evidence>
<feature type="compositionally biased region" description="Basic residues" evidence="7">
    <location>
        <begin position="15"/>
        <end position="24"/>
    </location>
</feature>
<gene>
    <name evidence="9" type="ORF">D623_10024726</name>
</gene>
<evidence type="ECO:0000256" key="6">
    <source>
        <dbReference type="RuleBase" id="RU000682"/>
    </source>
</evidence>
<dbReference type="EMBL" id="KE164080">
    <property type="protein sequence ID" value="EPQ14975.1"/>
    <property type="molecule type" value="Genomic_DNA"/>
</dbReference>